<sequence length="205" mass="23336">MLPFIKITKEHLQFSPELLILRKADYQTCLSAQSLLDAAQIQAQEIEREAQTVYEQQKELGWQAGIDAARAEQANLIHQTQLQCQQYYRQIEQQMSNVVLQAVRKILKNYDQVSLTLQVVREALSLVSNQKQVILRVNPEQAATVREQISRVHKDFPEIGYLEVTADDRLDQGGCILETEVGIIDASLDSQLDALMSAINNQWQS</sequence>
<feature type="domain" description="Flagellar assembly protein FliH/Type III secretion system HrpE" evidence="8">
    <location>
        <begin position="71"/>
        <end position="194"/>
    </location>
</feature>
<dbReference type="NCBIfam" id="TIGR02499">
    <property type="entry name" value="HrpE_YscL_not"/>
    <property type="match status" value="1"/>
</dbReference>
<feature type="coiled-coil region" evidence="7">
    <location>
        <begin position="29"/>
        <end position="56"/>
    </location>
</feature>
<dbReference type="InterPro" id="IPR051472">
    <property type="entry name" value="T3SS_Stator/FliH"/>
</dbReference>
<name>A0A081S1V2_PHOTE</name>
<evidence type="ECO:0000313" key="9">
    <source>
        <dbReference type="EMBL" id="KER04905.1"/>
    </source>
</evidence>
<evidence type="ECO:0000256" key="3">
    <source>
        <dbReference type="ARBA" id="ARBA00022490"/>
    </source>
</evidence>
<dbReference type="PANTHER" id="PTHR34982">
    <property type="entry name" value="YOP PROTEINS TRANSLOCATION PROTEIN L"/>
    <property type="match status" value="1"/>
</dbReference>
<dbReference type="PATRIC" id="fig|1393735.3.peg.293"/>
<gene>
    <name evidence="9" type="ORF">MEG1DRAFT_00291</name>
</gene>
<dbReference type="RefSeq" id="WP_036836899.1">
    <property type="nucleotide sequence ID" value="NZ_CAWLUD010000003.1"/>
</dbReference>
<keyword evidence="2" id="KW-0813">Transport</keyword>
<comment type="subcellular location">
    <subcellularLocation>
        <location evidence="1">Cytoplasm</location>
    </subcellularLocation>
</comment>
<dbReference type="SUPFAM" id="SSF160527">
    <property type="entry name" value="V-type ATPase subunit E-like"/>
    <property type="match status" value="1"/>
</dbReference>
<dbReference type="Proteomes" id="UP000028002">
    <property type="component" value="Unassembled WGS sequence"/>
</dbReference>
<dbReference type="Pfam" id="PF02108">
    <property type="entry name" value="FliH"/>
    <property type="match status" value="1"/>
</dbReference>
<evidence type="ECO:0000256" key="1">
    <source>
        <dbReference type="ARBA" id="ARBA00004496"/>
    </source>
</evidence>
<evidence type="ECO:0000256" key="2">
    <source>
        <dbReference type="ARBA" id="ARBA00022448"/>
    </source>
</evidence>
<dbReference type="EMBL" id="JGVH01000003">
    <property type="protein sequence ID" value="KER04905.1"/>
    <property type="molecule type" value="Genomic_DNA"/>
</dbReference>
<dbReference type="PANTHER" id="PTHR34982:SF4">
    <property type="entry name" value="TYPE 3 SECRETION SYSTEM STATOR PROTEIN"/>
    <property type="match status" value="1"/>
</dbReference>
<evidence type="ECO:0000256" key="4">
    <source>
        <dbReference type="ARBA" id="ARBA00022927"/>
    </source>
</evidence>
<organism evidence="9 10">
    <name type="scientific">Photorhabdus temperata subsp. temperata Meg1</name>
    <dbReference type="NCBI Taxonomy" id="1393735"/>
    <lineage>
        <taxon>Bacteria</taxon>
        <taxon>Pseudomonadati</taxon>
        <taxon>Pseudomonadota</taxon>
        <taxon>Gammaproteobacteria</taxon>
        <taxon>Enterobacterales</taxon>
        <taxon>Morganellaceae</taxon>
        <taxon>Photorhabdus</taxon>
    </lineage>
</organism>
<protein>
    <recommendedName>
        <fullName evidence="6">Type 3 secretion system stator protein</fullName>
    </recommendedName>
</protein>
<evidence type="ECO:0000256" key="6">
    <source>
        <dbReference type="ARBA" id="ARBA00040494"/>
    </source>
</evidence>
<proteinExistence type="inferred from homology"/>
<keyword evidence="7" id="KW-0175">Coiled coil</keyword>
<dbReference type="NCBIfam" id="NF005392">
    <property type="entry name" value="PRK06937.1"/>
    <property type="match status" value="1"/>
</dbReference>
<keyword evidence="3" id="KW-0963">Cytoplasm</keyword>
<accession>A0A081S1V2</accession>
<evidence type="ECO:0000259" key="8">
    <source>
        <dbReference type="Pfam" id="PF02108"/>
    </source>
</evidence>
<dbReference type="InterPro" id="IPR012842">
    <property type="entry name" value="T3SS_SctL/SctL2"/>
</dbReference>
<dbReference type="GO" id="GO:0005829">
    <property type="term" value="C:cytosol"/>
    <property type="evidence" value="ECO:0007669"/>
    <property type="project" value="TreeGrafter"/>
</dbReference>
<reference evidence="9 10" key="1">
    <citation type="submission" date="2014-03" db="EMBL/GenBank/DDBJ databases">
        <title>Draft Genome of Photorhabdus temperata Meg1.</title>
        <authorList>
            <person name="Hurst S.G.IV."/>
            <person name="Morris K."/>
            <person name="Thomas K."/>
            <person name="Tisa L.S."/>
        </authorList>
    </citation>
    <scope>NUCLEOTIDE SEQUENCE [LARGE SCALE GENOMIC DNA]</scope>
    <source>
        <strain evidence="9 10">Meg1</strain>
    </source>
</reference>
<keyword evidence="4" id="KW-0653">Protein transport</keyword>
<evidence type="ECO:0000256" key="7">
    <source>
        <dbReference type="SAM" id="Coils"/>
    </source>
</evidence>
<comment type="similarity">
    <text evidence="5">Belongs to the SctL stator family.</text>
</comment>
<comment type="caution">
    <text evidence="9">The sequence shown here is derived from an EMBL/GenBank/DDBJ whole genome shotgun (WGS) entry which is preliminary data.</text>
</comment>
<dbReference type="InterPro" id="IPR018035">
    <property type="entry name" value="Flagellar_FliH/T3SS_HrpE"/>
</dbReference>
<evidence type="ECO:0000313" key="10">
    <source>
        <dbReference type="Proteomes" id="UP000028002"/>
    </source>
</evidence>
<dbReference type="GO" id="GO:0030254">
    <property type="term" value="P:protein secretion by the type III secretion system"/>
    <property type="evidence" value="ECO:0007669"/>
    <property type="project" value="InterPro"/>
</dbReference>
<evidence type="ECO:0000256" key="5">
    <source>
        <dbReference type="ARBA" id="ARBA00024335"/>
    </source>
</evidence>
<dbReference type="AlphaFoldDB" id="A0A081S1V2"/>